<name>A0A1M5IK18_9HYPH</name>
<gene>
    <name evidence="4" type="ORF">SAMN02745157_3918</name>
</gene>
<dbReference type="OrthoDB" id="9792935at2"/>
<protein>
    <submittedName>
        <fullName evidence="4">Glucose-fructose oxidoreductase</fullName>
    </submittedName>
</protein>
<evidence type="ECO:0000313" key="5">
    <source>
        <dbReference type="Proteomes" id="UP000184485"/>
    </source>
</evidence>
<dbReference type="EMBL" id="FQUP01000004">
    <property type="protein sequence ID" value="SHG28704.1"/>
    <property type="molecule type" value="Genomic_DNA"/>
</dbReference>
<dbReference type="GO" id="GO:0016491">
    <property type="term" value="F:oxidoreductase activity"/>
    <property type="evidence" value="ECO:0007669"/>
    <property type="project" value="UniProtKB-KW"/>
</dbReference>
<dbReference type="Proteomes" id="UP000184485">
    <property type="component" value="Unassembled WGS sequence"/>
</dbReference>
<feature type="domain" description="GFO/IDH/MocA-like oxidoreductase" evidence="3">
    <location>
        <begin position="137"/>
        <end position="279"/>
    </location>
</feature>
<dbReference type="STRING" id="1122133.SAMN02745157_3918"/>
<dbReference type="InterPro" id="IPR055170">
    <property type="entry name" value="GFO_IDH_MocA-like_dom"/>
</dbReference>
<dbReference type="Pfam" id="PF22725">
    <property type="entry name" value="GFO_IDH_MocA_C3"/>
    <property type="match status" value="1"/>
</dbReference>
<dbReference type="PANTHER" id="PTHR43818:SF11">
    <property type="entry name" value="BCDNA.GH03377"/>
    <property type="match status" value="1"/>
</dbReference>
<dbReference type="InterPro" id="IPR036291">
    <property type="entry name" value="NAD(P)-bd_dom_sf"/>
</dbReference>
<reference evidence="4 5" key="1">
    <citation type="submission" date="2016-11" db="EMBL/GenBank/DDBJ databases">
        <authorList>
            <person name="Jaros S."/>
            <person name="Januszkiewicz K."/>
            <person name="Wedrychowicz H."/>
        </authorList>
    </citation>
    <scope>NUCLEOTIDE SEQUENCE [LARGE SCALE GENOMIC DNA]</scope>
    <source>
        <strain evidence="4 5">DSM 19436</strain>
    </source>
</reference>
<evidence type="ECO:0000259" key="2">
    <source>
        <dbReference type="Pfam" id="PF01408"/>
    </source>
</evidence>
<dbReference type="InterPro" id="IPR050463">
    <property type="entry name" value="Gfo/Idh/MocA_oxidrdct_glycsds"/>
</dbReference>
<dbReference type="Gene3D" id="3.30.360.10">
    <property type="entry name" value="Dihydrodipicolinate Reductase, domain 2"/>
    <property type="match status" value="1"/>
</dbReference>
<dbReference type="SUPFAM" id="SSF55347">
    <property type="entry name" value="Glyceraldehyde-3-phosphate dehydrogenase-like, C-terminal domain"/>
    <property type="match status" value="1"/>
</dbReference>
<sequence length="360" mass="39712">MAGRRWRIAGINFDHMHMGDLLREVDEHPDAEIAAICDVQPERMSAAIGSFGIGRDRVFTDVATCLARTRPDLVILCPATADHAAAVEAVAPYGADILVEKPFAASLEDADRMIAATKAAGVRLAINWPLAWYPPHVTAKRLIDEGAIGDVLEVHFYDGNRGPLYHLADKVEVSDAEVHRQKPGSWWYKRASGGGSLLDYLGYGATLGTWFMNGRAPLSVTSTVDRPAGLEVDEHSITVLRYETGLSKLETRWGTFTDPWVMQPQPKCGFVIVGSEGTLSSYDFEHHVHLQTRQHPAIHPMPVHDLVAPHRRPVEYVLSRWRAGLDVEGPLSPALSRIGQRIVDTARRSADEGRTLELLP</sequence>
<dbReference type="RefSeq" id="WP_073056185.1">
    <property type="nucleotide sequence ID" value="NZ_FQUP01000004.1"/>
</dbReference>
<dbReference type="GO" id="GO:0000166">
    <property type="term" value="F:nucleotide binding"/>
    <property type="evidence" value="ECO:0007669"/>
    <property type="project" value="InterPro"/>
</dbReference>
<evidence type="ECO:0000259" key="3">
    <source>
        <dbReference type="Pfam" id="PF22725"/>
    </source>
</evidence>
<dbReference type="SUPFAM" id="SSF51735">
    <property type="entry name" value="NAD(P)-binding Rossmann-fold domains"/>
    <property type="match status" value="1"/>
</dbReference>
<dbReference type="PANTHER" id="PTHR43818">
    <property type="entry name" value="BCDNA.GH03377"/>
    <property type="match status" value="1"/>
</dbReference>
<organism evidence="4 5">
    <name type="scientific">Kaistia soli DSM 19436</name>
    <dbReference type="NCBI Taxonomy" id="1122133"/>
    <lineage>
        <taxon>Bacteria</taxon>
        <taxon>Pseudomonadati</taxon>
        <taxon>Pseudomonadota</taxon>
        <taxon>Alphaproteobacteria</taxon>
        <taxon>Hyphomicrobiales</taxon>
        <taxon>Kaistiaceae</taxon>
        <taxon>Kaistia</taxon>
    </lineage>
</organism>
<accession>A0A1M5IK18</accession>
<evidence type="ECO:0000313" key="4">
    <source>
        <dbReference type="EMBL" id="SHG28704.1"/>
    </source>
</evidence>
<dbReference type="Pfam" id="PF01408">
    <property type="entry name" value="GFO_IDH_MocA"/>
    <property type="match status" value="1"/>
</dbReference>
<feature type="domain" description="Gfo/Idh/MocA-like oxidoreductase N-terminal" evidence="2">
    <location>
        <begin position="8"/>
        <end position="126"/>
    </location>
</feature>
<dbReference type="InterPro" id="IPR000683">
    <property type="entry name" value="Gfo/Idh/MocA-like_OxRdtase_N"/>
</dbReference>
<dbReference type="Gene3D" id="3.40.50.720">
    <property type="entry name" value="NAD(P)-binding Rossmann-like Domain"/>
    <property type="match status" value="1"/>
</dbReference>
<keyword evidence="5" id="KW-1185">Reference proteome</keyword>
<proteinExistence type="predicted"/>
<keyword evidence="1" id="KW-0560">Oxidoreductase</keyword>
<evidence type="ECO:0000256" key="1">
    <source>
        <dbReference type="ARBA" id="ARBA00023002"/>
    </source>
</evidence>
<dbReference type="AlphaFoldDB" id="A0A1M5IK18"/>